<evidence type="ECO:0000256" key="3">
    <source>
        <dbReference type="ARBA" id="ARBA00022634"/>
    </source>
</evidence>
<keyword evidence="6 8" id="KW-0418">Kinase</keyword>
<dbReference type="GO" id="GO:0008270">
    <property type="term" value="F:zinc ion binding"/>
    <property type="evidence" value="ECO:0007669"/>
    <property type="project" value="UniProtKB-UniRule"/>
</dbReference>
<feature type="active site" description="Proton acceptor" evidence="8 9">
    <location>
        <position position="90"/>
    </location>
</feature>
<evidence type="ECO:0000256" key="6">
    <source>
        <dbReference type="ARBA" id="ARBA00022777"/>
    </source>
</evidence>
<dbReference type="NCBIfam" id="NF003300">
    <property type="entry name" value="PRK04296.1-5"/>
    <property type="match status" value="1"/>
</dbReference>
<evidence type="ECO:0000313" key="13">
    <source>
        <dbReference type="EMBL" id="SEB49362.1"/>
    </source>
</evidence>
<dbReference type="GO" id="GO:0005524">
    <property type="term" value="F:ATP binding"/>
    <property type="evidence" value="ECO:0007669"/>
    <property type="project" value="UniProtKB-UniRule"/>
</dbReference>
<accession>A0AB38A5A9</accession>
<name>A0AB38A5A9_9ACTN</name>
<dbReference type="RefSeq" id="WP_002563425.1">
    <property type="nucleotide sequence ID" value="NZ_CALJSN010000006.1"/>
</dbReference>
<dbReference type="Proteomes" id="UP000183687">
    <property type="component" value="Unassembled WGS sequence"/>
</dbReference>
<evidence type="ECO:0000256" key="7">
    <source>
        <dbReference type="ARBA" id="ARBA00022840"/>
    </source>
</evidence>
<evidence type="ECO:0000256" key="11">
    <source>
        <dbReference type="RuleBase" id="RU000544"/>
    </source>
</evidence>
<evidence type="ECO:0000313" key="14">
    <source>
        <dbReference type="Proteomes" id="UP000183687"/>
    </source>
</evidence>
<evidence type="ECO:0000256" key="10">
    <source>
        <dbReference type="PIRSR" id="PIRSR035805-2"/>
    </source>
</evidence>
<dbReference type="InterPro" id="IPR027417">
    <property type="entry name" value="P-loop_NTPase"/>
</dbReference>
<dbReference type="HAMAP" id="MF_00124">
    <property type="entry name" value="Thymidine_kinase"/>
    <property type="match status" value="1"/>
</dbReference>
<dbReference type="EC" id="2.7.1.21" evidence="2 8"/>
<feature type="binding site" evidence="8">
    <location>
        <position position="149"/>
    </location>
    <ligand>
        <name>Zn(2+)</name>
        <dbReference type="ChEBI" id="CHEBI:29105"/>
    </ligand>
</feature>
<dbReference type="EMBL" id="FNSH01000001">
    <property type="protein sequence ID" value="SEB49362.1"/>
    <property type="molecule type" value="Genomic_DNA"/>
</dbReference>
<keyword evidence="4 8" id="KW-0808">Transferase</keyword>
<evidence type="ECO:0000256" key="9">
    <source>
        <dbReference type="PIRSR" id="PIRSR035805-1"/>
    </source>
</evidence>
<gene>
    <name evidence="8" type="primary">tdk</name>
    <name evidence="13" type="ORF">SAMN04489746_0396</name>
</gene>
<feature type="binding site" evidence="8">
    <location>
        <position position="188"/>
    </location>
    <ligand>
        <name>Zn(2+)</name>
        <dbReference type="ChEBI" id="CHEBI:29105"/>
    </ligand>
</feature>
<proteinExistence type="inferred from homology"/>
<comment type="subcellular location">
    <subcellularLocation>
        <location evidence="8">Cytoplasm</location>
    </subcellularLocation>
</comment>
<reference evidence="13 14" key="1">
    <citation type="submission" date="2016-10" db="EMBL/GenBank/DDBJ databases">
        <authorList>
            <person name="Varghese N."/>
            <person name="Submissions S."/>
        </authorList>
    </citation>
    <scope>NUCLEOTIDE SEQUENCE [LARGE SCALE GENOMIC DNA]</scope>
    <source>
        <strain evidence="13 14">DSM 20586</strain>
    </source>
</reference>
<evidence type="ECO:0000256" key="1">
    <source>
        <dbReference type="ARBA" id="ARBA00007587"/>
    </source>
</evidence>
<protein>
    <recommendedName>
        <fullName evidence="2 8">Thymidine kinase</fullName>
        <ecNumber evidence="2 8">2.7.1.21</ecNumber>
    </recommendedName>
</protein>
<dbReference type="PIRSF" id="PIRSF035805">
    <property type="entry name" value="TK_cell"/>
    <property type="match status" value="1"/>
</dbReference>
<feature type="binding site" evidence="8">
    <location>
        <position position="147"/>
    </location>
    <ligand>
        <name>Zn(2+)</name>
        <dbReference type="ChEBI" id="CHEBI:29105"/>
    </ligand>
</feature>
<dbReference type="PANTHER" id="PTHR11441:SF0">
    <property type="entry name" value="THYMIDINE KINASE, CYTOSOLIC"/>
    <property type="match status" value="1"/>
</dbReference>
<dbReference type="InterPro" id="IPR001267">
    <property type="entry name" value="Thymidine_kinase"/>
</dbReference>
<dbReference type="Gene3D" id="3.40.50.300">
    <property type="entry name" value="P-loop containing nucleotide triphosphate hydrolases"/>
    <property type="match status" value="1"/>
</dbReference>
<feature type="binding site" evidence="10">
    <location>
        <position position="181"/>
    </location>
    <ligand>
        <name>substrate</name>
    </ligand>
</feature>
<feature type="binding site" evidence="8">
    <location>
        <position position="185"/>
    </location>
    <ligand>
        <name>Zn(2+)</name>
        <dbReference type="ChEBI" id="CHEBI:29105"/>
    </ligand>
</feature>
<evidence type="ECO:0000256" key="12">
    <source>
        <dbReference type="RuleBase" id="RU004165"/>
    </source>
</evidence>
<dbReference type="AlphaFoldDB" id="A0AB38A5A9"/>
<evidence type="ECO:0000256" key="4">
    <source>
        <dbReference type="ARBA" id="ARBA00022679"/>
    </source>
</evidence>
<evidence type="ECO:0000256" key="2">
    <source>
        <dbReference type="ARBA" id="ARBA00012118"/>
    </source>
</evidence>
<comment type="subunit">
    <text evidence="8">Homotetramer.</text>
</comment>
<sequence>MAKLYFTYGAMNCGKSTSLLQVAYNYEERDMHVVVLKPSVDTKGDNTVVSRLGTQRTVDRLLHNDDNMQDVLACLFEERLVPIACVLVDESQFLTPQQVNQLHIFAHTKGIPVMCYGLRADFRTDGFPGATRLLEIADDIKEIKTICSCGKKATFNMRYVNGKPSFEGNQIEIDDQADVSYKSVCADCYYRIAKL</sequence>
<dbReference type="Pfam" id="PF00265">
    <property type="entry name" value="TK"/>
    <property type="match status" value="1"/>
</dbReference>
<keyword evidence="8" id="KW-0963">Cytoplasm</keyword>
<dbReference type="SUPFAM" id="SSF57716">
    <property type="entry name" value="Glucocorticoid receptor-like (DNA-binding domain)"/>
    <property type="match status" value="1"/>
</dbReference>
<dbReference type="GO" id="GO:0004797">
    <property type="term" value="F:thymidine kinase activity"/>
    <property type="evidence" value="ECO:0007669"/>
    <property type="project" value="UniProtKB-UniRule"/>
</dbReference>
<keyword evidence="8" id="KW-0862">Zinc</keyword>
<comment type="caution">
    <text evidence="13">The sequence shown here is derived from an EMBL/GenBank/DDBJ whole genome shotgun (WGS) entry which is preliminary data.</text>
</comment>
<keyword evidence="7 8" id="KW-0067">ATP-binding</keyword>
<organism evidence="13 14">
    <name type="scientific">Atopobium minutum</name>
    <dbReference type="NCBI Taxonomy" id="1381"/>
    <lineage>
        <taxon>Bacteria</taxon>
        <taxon>Bacillati</taxon>
        <taxon>Actinomycetota</taxon>
        <taxon>Coriobacteriia</taxon>
        <taxon>Coriobacteriales</taxon>
        <taxon>Atopobiaceae</taxon>
        <taxon>Atopobium</taxon>
    </lineage>
</organism>
<evidence type="ECO:0000256" key="8">
    <source>
        <dbReference type="HAMAP-Rule" id="MF_00124"/>
    </source>
</evidence>
<keyword evidence="8" id="KW-0479">Metal-binding</keyword>
<dbReference type="SUPFAM" id="SSF52540">
    <property type="entry name" value="P-loop containing nucleoside triphosphate hydrolases"/>
    <property type="match status" value="1"/>
</dbReference>
<feature type="binding site" evidence="8">
    <location>
        <begin position="89"/>
        <end position="92"/>
    </location>
    <ligand>
        <name>ATP</name>
        <dbReference type="ChEBI" id="CHEBI:30616"/>
    </ligand>
</feature>
<comment type="similarity">
    <text evidence="1 8 12">Belongs to the thymidine kinase family.</text>
</comment>
<dbReference type="Gene3D" id="3.30.60.20">
    <property type="match status" value="1"/>
</dbReference>
<dbReference type="GO" id="GO:0005829">
    <property type="term" value="C:cytosol"/>
    <property type="evidence" value="ECO:0007669"/>
    <property type="project" value="TreeGrafter"/>
</dbReference>
<dbReference type="GO" id="GO:0046104">
    <property type="term" value="P:thymidine metabolic process"/>
    <property type="evidence" value="ECO:0007669"/>
    <property type="project" value="TreeGrafter"/>
</dbReference>
<evidence type="ECO:0000256" key="5">
    <source>
        <dbReference type="ARBA" id="ARBA00022741"/>
    </source>
</evidence>
<comment type="catalytic activity">
    <reaction evidence="8 11">
        <text>thymidine + ATP = dTMP + ADP + H(+)</text>
        <dbReference type="Rhea" id="RHEA:19129"/>
        <dbReference type="ChEBI" id="CHEBI:15378"/>
        <dbReference type="ChEBI" id="CHEBI:17748"/>
        <dbReference type="ChEBI" id="CHEBI:30616"/>
        <dbReference type="ChEBI" id="CHEBI:63528"/>
        <dbReference type="ChEBI" id="CHEBI:456216"/>
        <dbReference type="EC" id="2.7.1.21"/>
    </reaction>
</comment>
<dbReference type="PANTHER" id="PTHR11441">
    <property type="entry name" value="THYMIDINE KINASE"/>
    <property type="match status" value="1"/>
</dbReference>
<keyword evidence="5 8" id="KW-0547">Nucleotide-binding</keyword>
<feature type="binding site" evidence="8">
    <location>
        <begin position="9"/>
        <end position="16"/>
    </location>
    <ligand>
        <name>ATP</name>
        <dbReference type="ChEBI" id="CHEBI:30616"/>
    </ligand>
</feature>
<dbReference type="GO" id="GO:0071897">
    <property type="term" value="P:DNA biosynthetic process"/>
    <property type="evidence" value="ECO:0007669"/>
    <property type="project" value="UniProtKB-KW"/>
</dbReference>
<keyword evidence="3 8" id="KW-0237">DNA synthesis</keyword>